<name>A0ABR5MIQ3_9BACI</name>
<dbReference type="EMBL" id="LGTK01000032">
    <property type="protein sequence ID" value="KPH74394.1"/>
    <property type="molecule type" value="Genomic_DNA"/>
</dbReference>
<comment type="caution">
    <text evidence="2">The sequence shown here is derived from an EMBL/GenBank/DDBJ whole genome shotgun (WGS) entry which is preliminary data.</text>
</comment>
<gene>
    <name evidence="2" type="ORF">AFL42_10365</name>
</gene>
<keyword evidence="3" id="KW-1185">Reference proteome</keyword>
<feature type="compositionally biased region" description="Acidic residues" evidence="1">
    <location>
        <begin position="56"/>
        <end position="65"/>
    </location>
</feature>
<evidence type="ECO:0000313" key="3">
    <source>
        <dbReference type="Proteomes" id="UP000037854"/>
    </source>
</evidence>
<feature type="compositionally biased region" description="Basic and acidic residues" evidence="1">
    <location>
        <begin position="66"/>
        <end position="87"/>
    </location>
</feature>
<proteinExistence type="predicted"/>
<evidence type="ECO:0000313" key="2">
    <source>
        <dbReference type="EMBL" id="KPH74394.1"/>
    </source>
</evidence>
<evidence type="ECO:0000256" key="1">
    <source>
        <dbReference type="SAM" id="MobiDB-lite"/>
    </source>
</evidence>
<feature type="compositionally biased region" description="Acidic residues" evidence="1">
    <location>
        <begin position="88"/>
        <end position="97"/>
    </location>
</feature>
<dbReference type="Proteomes" id="UP000037854">
    <property type="component" value="Unassembled WGS sequence"/>
</dbReference>
<sequence length="192" mass="22520">MGKEKYANEPLLFIQKNKGITHPIAPMQESYVTPKKKAKSKKEVINKVKEPRVMMEEEVTAEETTEEKPIETPKKKYSSKKAEKDAVDSSEQEMVTEEETKMKNEVMTETVEDQEPVKERKQFKDMSIRERVEYFANTSEYAPKMRCEIKTRQRTVRGIIVSFENEEVLFQSGKRMLQIPFDDIRSIRLLGF</sequence>
<reference evidence="2 3" key="1">
    <citation type="submission" date="2015-07" db="EMBL/GenBank/DDBJ databases">
        <title>High-quality draft genome sequence of Oceanobacillus caeni HM6, a bacillus isolated from a human feces.</title>
        <authorList>
            <person name="Kumar J."/>
            <person name="Verma M.K."/>
            <person name="Pandey R."/>
            <person name="Bhambi M."/>
            <person name="Chauhan N."/>
        </authorList>
    </citation>
    <scope>NUCLEOTIDE SEQUENCE [LARGE SCALE GENOMIC DNA]</scope>
    <source>
        <strain evidence="2 3">HM6</strain>
    </source>
</reference>
<organism evidence="2 3">
    <name type="scientific">Oceanobacillus caeni</name>
    <dbReference type="NCBI Taxonomy" id="405946"/>
    <lineage>
        <taxon>Bacteria</taxon>
        <taxon>Bacillati</taxon>
        <taxon>Bacillota</taxon>
        <taxon>Bacilli</taxon>
        <taxon>Bacillales</taxon>
        <taxon>Bacillaceae</taxon>
        <taxon>Oceanobacillus</taxon>
    </lineage>
</organism>
<evidence type="ECO:0008006" key="4">
    <source>
        <dbReference type="Google" id="ProtNLM"/>
    </source>
</evidence>
<dbReference type="InterPro" id="IPR025439">
    <property type="entry name" value="Spore_coat_CotO"/>
</dbReference>
<protein>
    <recommendedName>
        <fullName evidence="4">Spore coat protein CotO</fullName>
    </recommendedName>
</protein>
<accession>A0ABR5MIQ3</accession>
<feature type="region of interest" description="Disordered" evidence="1">
    <location>
        <begin position="55"/>
        <end position="120"/>
    </location>
</feature>
<dbReference type="Pfam" id="PF14153">
    <property type="entry name" value="Spore_coat_CotO"/>
    <property type="match status" value="1"/>
</dbReference>
<dbReference type="RefSeq" id="WP_060668592.1">
    <property type="nucleotide sequence ID" value="NZ_JARTGE010000063.1"/>
</dbReference>